<gene>
    <name evidence="2" type="ORF">B1H19_20265</name>
</gene>
<protein>
    <recommendedName>
        <fullName evidence="1">Putative restriction endonuclease domain-containing protein</fullName>
    </recommendedName>
</protein>
<evidence type="ECO:0000259" key="1">
    <source>
        <dbReference type="Pfam" id="PF05685"/>
    </source>
</evidence>
<dbReference type="OrthoDB" id="4537149at2"/>
<sequence length="188" mass="21077">MSDEAATQSAILLEIFLELDAGSPECVRAQLIEGEMVVTTAQAGSHEHCLSRFTEQVVRRHEFSISAHKGLVLPSYGPHPDNHVIPDLTIVGRREFRGAPPWWRPYGELKMVVEATGDRPELDRTAKRRSYALARIPLYLLIDRERAATTLFREPGDGDYLVHHTAAFGKPVPLPSPFSFDLETTDFL</sequence>
<dbReference type="STRING" id="553510.B1H19_20265"/>
<dbReference type="CDD" id="cd06260">
    <property type="entry name" value="DUF820-like"/>
    <property type="match status" value="1"/>
</dbReference>
<name>A0A1V0U3K2_9ACTN</name>
<keyword evidence="3" id="KW-1185">Reference proteome</keyword>
<dbReference type="KEGG" id="sgv:B1H19_20265"/>
<dbReference type="SUPFAM" id="SSF52980">
    <property type="entry name" value="Restriction endonuclease-like"/>
    <property type="match status" value="1"/>
</dbReference>
<evidence type="ECO:0000313" key="3">
    <source>
        <dbReference type="Proteomes" id="UP000192726"/>
    </source>
</evidence>
<proteinExistence type="predicted"/>
<dbReference type="Proteomes" id="UP000192726">
    <property type="component" value="Chromosome"/>
</dbReference>
<dbReference type="Pfam" id="PF05685">
    <property type="entry name" value="Uma2"/>
    <property type="match status" value="1"/>
</dbReference>
<organism evidence="2 3">
    <name type="scientific">Streptomyces gilvosporeus</name>
    <dbReference type="NCBI Taxonomy" id="553510"/>
    <lineage>
        <taxon>Bacteria</taxon>
        <taxon>Bacillati</taxon>
        <taxon>Actinomycetota</taxon>
        <taxon>Actinomycetes</taxon>
        <taxon>Kitasatosporales</taxon>
        <taxon>Streptomycetaceae</taxon>
        <taxon>Streptomyces</taxon>
    </lineage>
</organism>
<dbReference type="PANTHER" id="PTHR35400:SF3">
    <property type="entry name" value="SLL1072 PROTEIN"/>
    <property type="match status" value="1"/>
</dbReference>
<dbReference type="Gene3D" id="3.90.1570.10">
    <property type="entry name" value="tt1808, chain A"/>
    <property type="match status" value="1"/>
</dbReference>
<dbReference type="EMBL" id="CP020569">
    <property type="protein sequence ID" value="ARF59578.1"/>
    <property type="molecule type" value="Genomic_DNA"/>
</dbReference>
<reference evidence="2 3" key="1">
    <citation type="submission" date="2017-04" db="EMBL/GenBank/DDBJ databases">
        <title>Complete Genome Sequence of Streptomyces gilvosporeus F607, a Capable Producer of Natamycin.</title>
        <authorList>
            <person name="Zong G."/>
            <person name="Zhong C."/>
            <person name="Fu J."/>
            <person name="Qin R."/>
            <person name="Cao G."/>
        </authorList>
    </citation>
    <scope>NUCLEOTIDE SEQUENCE [LARGE SCALE GENOMIC DNA]</scope>
    <source>
        <strain evidence="2 3">F607</strain>
    </source>
</reference>
<dbReference type="AlphaFoldDB" id="A0A1V0U3K2"/>
<feature type="domain" description="Putative restriction endonuclease" evidence="1">
    <location>
        <begin position="16"/>
        <end position="183"/>
    </location>
</feature>
<dbReference type="InterPro" id="IPR008538">
    <property type="entry name" value="Uma2"/>
</dbReference>
<dbReference type="InterPro" id="IPR011335">
    <property type="entry name" value="Restrct_endonuc-II-like"/>
</dbReference>
<accession>A0A1V0U3K2</accession>
<dbReference type="PANTHER" id="PTHR35400">
    <property type="entry name" value="SLR1083 PROTEIN"/>
    <property type="match status" value="1"/>
</dbReference>
<evidence type="ECO:0000313" key="2">
    <source>
        <dbReference type="EMBL" id="ARF59578.1"/>
    </source>
</evidence>
<dbReference type="InterPro" id="IPR012296">
    <property type="entry name" value="Nuclease_put_TT1808"/>
</dbReference>